<dbReference type="Proteomes" id="UP000604825">
    <property type="component" value="Unassembled WGS sequence"/>
</dbReference>
<dbReference type="InterPro" id="IPR001806">
    <property type="entry name" value="Small_GTPase"/>
</dbReference>
<keyword evidence="1" id="KW-0547">Nucleotide-binding</keyword>
<proteinExistence type="predicted"/>
<dbReference type="CDD" id="cd04128">
    <property type="entry name" value="Spg1"/>
    <property type="match status" value="1"/>
</dbReference>
<evidence type="ECO:0000313" key="4">
    <source>
        <dbReference type="Proteomes" id="UP000604825"/>
    </source>
</evidence>
<comment type="caution">
    <text evidence="3">The sequence shown here is derived from an EMBL/GenBank/DDBJ whole genome shotgun (WGS) entry which is preliminary data.</text>
</comment>
<dbReference type="Pfam" id="PF00071">
    <property type="entry name" value="Ras"/>
    <property type="match status" value="1"/>
</dbReference>
<dbReference type="PROSITE" id="PS51419">
    <property type="entry name" value="RAB"/>
    <property type="match status" value="1"/>
</dbReference>
<dbReference type="EMBL" id="CAJGYO010000004">
    <property type="protein sequence ID" value="CAD6223637.1"/>
    <property type="molecule type" value="Genomic_DNA"/>
</dbReference>
<dbReference type="InterPro" id="IPR017231">
    <property type="entry name" value="Small_GTPase_Tem1/Spg1"/>
</dbReference>
<evidence type="ECO:0008006" key="5">
    <source>
        <dbReference type="Google" id="ProtNLM"/>
    </source>
</evidence>
<protein>
    <recommendedName>
        <fullName evidence="5">Septum-promoting GTP-binding protein 1</fullName>
    </recommendedName>
</protein>
<gene>
    <name evidence="3" type="ORF">NCGR_LOCUS16036</name>
</gene>
<feature type="region of interest" description="Disordered" evidence="2">
    <location>
        <begin position="71"/>
        <end position="109"/>
    </location>
</feature>
<dbReference type="OrthoDB" id="6585768at2759"/>
<accession>A0A811NGF7</accession>
<dbReference type="Gene3D" id="3.40.50.300">
    <property type="entry name" value="P-loop containing nucleotide triphosphate hydrolases"/>
    <property type="match status" value="1"/>
</dbReference>
<dbReference type="GO" id="GO:0003924">
    <property type="term" value="F:GTPase activity"/>
    <property type="evidence" value="ECO:0007669"/>
    <property type="project" value="InterPro"/>
</dbReference>
<organism evidence="3 4">
    <name type="scientific">Miscanthus lutarioriparius</name>
    <dbReference type="NCBI Taxonomy" id="422564"/>
    <lineage>
        <taxon>Eukaryota</taxon>
        <taxon>Viridiplantae</taxon>
        <taxon>Streptophyta</taxon>
        <taxon>Embryophyta</taxon>
        <taxon>Tracheophyta</taxon>
        <taxon>Spermatophyta</taxon>
        <taxon>Magnoliopsida</taxon>
        <taxon>Liliopsida</taxon>
        <taxon>Poales</taxon>
        <taxon>Poaceae</taxon>
        <taxon>PACMAD clade</taxon>
        <taxon>Panicoideae</taxon>
        <taxon>Andropogonodae</taxon>
        <taxon>Andropogoneae</taxon>
        <taxon>Saccharinae</taxon>
        <taxon>Miscanthus</taxon>
    </lineage>
</organism>
<dbReference type="GO" id="GO:0005525">
    <property type="term" value="F:GTP binding"/>
    <property type="evidence" value="ECO:0007669"/>
    <property type="project" value="InterPro"/>
</dbReference>
<evidence type="ECO:0000313" key="3">
    <source>
        <dbReference type="EMBL" id="CAD6223637.1"/>
    </source>
</evidence>
<dbReference type="FunFam" id="3.40.50.300:FF:000927">
    <property type="entry name" value="Septum-promoting GTP-binding protein 1"/>
    <property type="match status" value="1"/>
</dbReference>
<dbReference type="AlphaFoldDB" id="A0A811NGF7"/>
<name>A0A811NGF7_9POAL</name>
<dbReference type="InterPro" id="IPR027417">
    <property type="entry name" value="P-loop_NTPase"/>
</dbReference>
<sequence>MTTTTTTAPAATMNVATVAQLCAGPRRRKPPAAAAGARVDLLLAVVTRVLRLVRDQLLACSSCGGGAANGRGRYRRLGPPAGPVLSPVDRDDDDSAADTEAAAPRDPADDVDNVVSLKVSLLGDCQIGKTSFMVKYVGDDGEEQNGLQMTGLNLMDKTMAVRGARIAYSIWDVAGDHQSVDHIPIACKDAVAILYMFDLTSRCTLNNIVDWYERARKWNKTAIPILIGTKFDDFAQLPLEMQWAIVNQARAYARAMKATLFFSSATHNINVNKIFKFITAKLFNLPWTVERNLTIGEPIIDF</sequence>
<dbReference type="PANTHER" id="PTHR47978">
    <property type="match status" value="1"/>
</dbReference>
<dbReference type="SMART" id="SM00175">
    <property type="entry name" value="RAB"/>
    <property type="match status" value="1"/>
</dbReference>
<evidence type="ECO:0000256" key="2">
    <source>
        <dbReference type="SAM" id="MobiDB-lite"/>
    </source>
</evidence>
<reference evidence="3" key="1">
    <citation type="submission" date="2020-10" db="EMBL/GenBank/DDBJ databases">
        <authorList>
            <person name="Han B."/>
            <person name="Lu T."/>
            <person name="Zhao Q."/>
            <person name="Huang X."/>
            <person name="Zhao Y."/>
        </authorList>
    </citation>
    <scope>NUCLEOTIDE SEQUENCE</scope>
</reference>
<dbReference type="SUPFAM" id="SSF52540">
    <property type="entry name" value="P-loop containing nucleoside triphosphate hydrolases"/>
    <property type="match status" value="1"/>
</dbReference>
<evidence type="ECO:0000256" key="1">
    <source>
        <dbReference type="ARBA" id="ARBA00022741"/>
    </source>
</evidence>
<keyword evidence="4" id="KW-1185">Reference proteome</keyword>
<dbReference type="PRINTS" id="PR00449">
    <property type="entry name" value="RASTRNSFRMNG"/>
</dbReference>